<evidence type="ECO:0000313" key="1">
    <source>
        <dbReference type="EMBL" id="MDR7949543.1"/>
    </source>
</evidence>
<accession>A0ABU2DN88</accession>
<evidence type="ECO:0000313" key="2">
    <source>
        <dbReference type="Proteomes" id="UP001264156"/>
    </source>
</evidence>
<comment type="caution">
    <text evidence="1">The sequence shown here is derived from an EMBL/GenBank/DDBJ whole genome shotgun (WGS) entry which is preliminary data.</text>
</comment>
<sequence length="55" mass="6127">MKGDHEKVTLALDYIAERAKLKADSDAAKPCRDAANAKQSRPTTRSFFIEYGRLA</sequence>
<dbReference type="RefSeq" id="WP_166738463.1">
    <property type="nucleotide sequence ID" value="NZ_CYTK01000004.1"/>
</dbReference>
<dbReference type="Proteomes" id="UP001264156">
    <property type="component" value="Unassembled WGS sequence"/>
</dbReference>
<reference evidence="2" key="1">
    <citation type="submission" date="2023-07" db="EMBL/GenBank/DDBJ databases">
        <title>Glyphosate-induced phosphonatase operons in soil bacteria of genus Achromobacter.</title>
        <authorList>
            <person name="Epiktetov D.O."/>
            <person name="Sviridov A.V."/>
            <person name="Tarlachkov S.V."/>
            <person name="Shushkova T.V."/>
            <person name="Toropygin I.Y."/>
            <person name="Leontievsky A."/>
        </authorList>
    </citation>
    <scope>NUCLEOTIDE SEQUENCE [LARGE SCALE GENOMIC DNA]</scope>
    <source>
        <strain evidence="2">Kg 16</strain>
    </source>
</reference>
<dbReference type="EMBL" id="JAVKVN010000023">
    <property type="protein sequence ID" value="MDR7949543.1"/>
    <property type="molecule type" value="Genomic_DNA"/>
</dbReference>
<keyword evidence="2" id="KW-1185">Reference proteome</keyword>
<protein>
    <submittedName>
        <fullName evidence="1">Uncharacterized protein</fullName>
    </submittedName>
</protein>
<organism evidence="1 2">
    <name type="scientific">Achromobacter aegrifaciens</name>
    <dbReference type="NCBI Taxonomy" id="1287736"/>
    <lineage>
        <taxon>Bacteria</taxon>
        <taxon>Pseudomonadati</taxon>
        <taxon>Pseudomonadota</taxon>
        <taxon>Betaproteobacteria</taxon>
        <taxon>Burkholderiales</taxon>
        <taxon>Alcaligenaceae</taxon>
        <taxon>Achromobacter</taxon>
    </lineage>
</organism>
<proteinExistence type="predicted"/>
<gene>
    <name evidence="1" type="ORF">RIU57_30780</name>
</gene>
<name>A0ABU2DN88_ACHAE</name>